<evidence type="ECO:0000313" key="2">
    <source>
        <dbReference type="EMBL" id="KNE58070.1"/>
    </source>
</evidence>
<gene>
    <name evidence="2" type="ORF">AMAG_04893</name>
</gene>
<evidence type="ECO:0000313" key="3">
    <source>
        <dbReference type="Proteomes" id="UP000054350"/>
    </source>
</evidence>
<feature type="transmembrane region" description="Helical" evidence="1">
    <location>
        <begin position="138"/>
        <end position="160"/>
    </location>
</feature>
<organism evidence="2 3">
    <name type="scientific">Allomyces macrogynus (strain ATCC 38327)</name>
    <name type="common">Allomyces javanicus var. macrogynus</name>
    <dbReference type="NCBI Taxonomy" id="578462"/>
    <lineage>
        <taxon>Eukaryota</taxon>
        <taxon>Fungi</taxon>
        <taxon>Fungi incertae sedis</taxon>
        <taxon>Blastocladiomycota</taxon>
        <taxon>Blastocladiomycetes</taxon>
        <taxon>Blastocladiales</taxon>
        <taxon>Blastocladiaceae</taxon>
        <taxon>Allomyces</taxon>
    </lineage>
</organism>
<reference evidence="2 3" key="1">
    <citation type="submission" date="2009-11" db="EMBL/GenBank/DDBJ databases">
        <title>Annotation of Allomyces macrogynus ATCC 38327.</title>
        <authorList>
            <consortium name="The Broad Institute Genome Sequencing Platform"/>
            <person name="Russ C."/>
            <person name="Cuomo C."/>
            <person name="Burger G."/>
            <person name="Gray M.W."/>
            <person name="Holland P.W.H."/>
            <person name="King N."/>
            <person name="Lang F.B.F."/>
            <person name="Roger A.J."/>
            <person name="Ruiz-Trillo I."/>
            <person name="Young S.K."/>
            <person name="Zeng Q."/>
            <person name="Gargeya S."/>
            <person name="Fitzgerald M."/>
            <person name="Haas B."/>
            <person name="Abouelleil A."/>
            <person name="Alvarado L."/>
            <person name="Arachchi H.M."/>
            <person name="Berlin A."/>
            <person name="Chapman S.B."/>
            <person name="Gearin G."/>
            <person name="Goldberg J."/>
            <person name="Griggs A."/>
            <person name="Gujja S."/>
            <person name="Hansen M."/>
            <person name="Heiman D."/>
            <person name="Howarth C."/>
            <person name="Larimer J."/>
            <person name="Lui A."/>
            <person name="MacDonald P.J.P."/>
            <person name="McCowen C."/>
            <person name="Montmayeur A."/>
            <person name="Murphy C."/>
            <person name="Neiman D."/>
            <person name="Pearson M."/>
            <person name="Priest M."/>
            <person name="Roberts A."/>
            <person name="Saif S."/>
            <person name="Shea T."/>
            <person name="Sisk P."/>
            <person name="Stolte C."/>
            <person name="Sykes S."/>
            <person name="Wortman J."/>
            <person name="Nusbaum C."/>
            <person name="Birren B."/>
        </authorList>
    </citation>
    <scope>NUCLEOTIDE SEQUENCE [LARGE SCALE GENOMIC DNA]</scope>
    <source>
        <strain evidence="2 3">ATCC 38327</strain>
    </source>
</reference>
<dbReference type="EMBL" id="GG745332">
    <property type="protein sequence ID" value="KNE58070.1"/>
    <property type="molecule type" value="Genomic_DNA"/>
</dbReference>
<name>A0A0L0S6K6_ALLM3</name>
<dbReference type="Proteomes" id="UP000054350">
    <property type="component" value="Unassembled WGS sequence"/>
</dbReference>
<keyword evidence="3" id="KW-1185">Reference proteome</keyword>
<dbReference type="AlphaFoldDB" id="A0A0L0S6K6"/>
<feature type="transmembrane region" description="Helical" evidence="1">
    <location>
        <begin position="70"/>
        <end position="88"/>
    </location>
</feature>
<keyword evidence="1" id="KW-0472">Membrane</keyword>
<feature type="transmembrane region" description="Helical" evidence="1">
    <location>
        <begin position="100"/>
        <end position="126"/>
    </location>
</feature>
<evidence type="ECO:0000256" key="1">
    <source>
        <dbReference type="SAM" id="Phobius"/>
    </source>
</evidence>
<reference evidence="3" key="2">
    <citation type="submission" date="2009-11" db="EMBL/GenBank/DDBJ databases">
        <title>The Genome Sequence of Allomyces macrogynus strain ATCC 38327.</title>
        <authorList>
            <consortium name="The Broad Institute Genome Sequencing Platform"/>
            <person name="Russ C."/>
            <person name="Cuomo C."/>
            <person name="Shea T."/>
            <person name="Young S.K."/>
            <person name="Zeng Q."/>
            <person name="Koehrsen M."/>
            <person name="Haas B."/>
            <person name="Borodovsky M."/>
            <person name="Guigo R."/>
            <person name="Alvarado L."/>
            <person name="Berlin A."/>
            <person name="Borenstein D."/>
            <person name="Chen Z."/>
            <person name="Engels R."/>
            <person name="Freedman E."/>
            <person name="Gellesch M."/>
            <person name="Goldberg J."/>
            <person name="Griggs A."/>
            <person name="Gujja S."/>
            <person name="Heiman D."/>
            <person name="Hepburn T."/>
            <person name="Howarth C."/>
            <person name="Jen D."/>
            <person name="Larson L."/>
            <person name="Lewis B."/>
            <person name="Mehta T."/>
            <person name="Park D."/>
            <person name="Pearson M."/>
            <person name="Roberts A."/>
            <person name="Saif S."/>
            <person name="Shenoy N."/>
            <person name="Sisk P."/>
            <person name="Stolte C."/>
            <person name="Sykes S."/>
            <person name="Walk T."/>
            <person name="White J."/>
            <person name="Yandava C."/>
            <person name="Burger G."/>
            <person name="Gray M.W."/>
            <person name="Holland P.W.H."/>
            <person name="King N."/>
            <person name="Lang F.B.F."/>
            <person name="Roger A.J."/>
            <person name="Ruiz-Trillo I."/>
            <person name="Lander E."/>
            <person name="Nusbaum C."/>
        </authorList>
    </citation>
    <scope>NUCLEOTIDE SEQUENCE [LARGE SCALE GENOMIC DNA]</scope>
    <source>
        <strain evidence="3">ATCC 38327</strain>
    </source>
</reference>
<accession>A0A0L0S6K6</accession>
<dbReference type="VEuPathDB" id="FungiDB:AMAG_04893"/>
<dbReference type="OrthoDB" id="10313552at2759"/>
<proteinExistence type="predicted"/>
<feature type="transmembrane region" description="Helical" evidence="1">
    <location>
        <begin position="36"/>
        <end position="63"/>
    </location>
</feature>
<feature type="transmembrane region" description="Helical" evidence="1">
    <location>
        <begin position="180"/>
        <end position="203"/>
    </location>
</feature>
<keyword evidence="1" id="KW-1133">Transmembrane helix</keyword>
<protein>
    <submittedName>
        <fullName evidence="2">Uncharacterized protein</fullName>
    </submittedName>
</protein>
<sequence length="312" mass="35289">MVTGASARLQMLAPKPYRSNDSRTLASVGLVSESQFFWSAGSFVFGLGVHIYVYTIQYALVLWLTHSPRWVFLALAGVAGTQLGNVLIMNLTTDTPDDKMIQFLITLADWVLEWSGFCGFAWLNWYRFRAMCRESRPWLVHFISALLFVQVVAWTGVAVTRCVAMWAPRDWEIVTKRLDYISSAFILDAVANVFTSLAFIYHLRSLHLSPARGNGLISTWRARSRTLSTISDTMAPNQQRHSGAPNMSTASEEGGPVLYTSMHKLLWRSQVLLFVESSFTMSAVIIQEVNSDLDPLWFLMSRPCARAFIRHF</sequence>
<keyword evidence="1" id="KW-0812">Transmembrane</keyword>